<proteinExistence type="predicted"/>
<accession>A0AAD7BI39</accession>
<protein>
    <recommendedName>
        <fullName evidence="4">Secreted protein</fullName>
    </recommendedName>
</protein>
<comment type="caution">
    <text evidence="2">The sequence shown here is derived from an EMBL/GenBank/DDBJ whole genome shotgun (WGS) entry which is preliminary data.</text>
</comment>
<dbReference type="Proteomes" id="UP001221142">
    <property type="component" value="Unassembled WGS sequence"/>
</dbReference>
<evidence type="ECO:0000256" key="1">
    <source>
        <dbReference type="SAM" id="SignalP"/>
    </source>
</evidence>
<reference evidence="2" key="1">
    <citation type="submission" date="2023-03" db="EMBL/GenBank/DDBJ databases">
        <title>Massive genome expansion in bonnet fungi (Mycena s.s.) driven by repeated elements and novel gene families across ecological guilds.</title>
        <authorList>
            <consortium name="Lawrence Berkeley National Laboratory"/>
            <person name="Harder C.B."/>
            <person name="Miyauchi S."/>
            <person name="Viragh M."/>
            <person name="Kuo A."/>
            <person name="Thoen E."/>
            <person name="Andreopoulos B."/>
            <person name="Lu D."/>
            <person name="Skrede I."/>
            <person name="Drula E."/>
            <person name="Henrissat B."/>
            <person name="Morin E."/>
            <person name="Kohler A."/>
            <person name="Barry K."/>
            <person name="LaButti K."/>
            <person name="Morin E."/>
            <person name="Salamov A."/>
            <person name="Lipzen A."/>
            <person name="Mereny Z."/>
            <person name="Hegedus B."/>
            <person name="Baldrian P."/>
            <person name="Stursova M."/>
            <person name="Weitz H."/>
            <person name="Taylor A."/>
            <person name="Grigoriev I.V."/>
            <person name="Nagy L.G."/>
            <person name="Martin F."/>
            <person name="Kauserud H."/>
        </authorList>
    </citation>
    <scope>NUCLEOTIDE SEQUENCE</scope>
    <source>
        <strain evidence="2">9284</strain>
    </source>
</reference>
<dbReference type="EMBL" id="JARKIF010000015">
    <property type="protein sequence ID" value="KAJ7622037.1"/>
    <property type="molecule type" value="Genomic_DNA"/>
</dbReference>
<evidence type="ECO:0008006" key="4">
    <source>
        <dbReference type="Google" id="ProtNLM"/>
    </source>
</evidence>
<evidence type="ECO:0000313" key="2">
    <source>
        <dbReference type="EMBL" id="KAJ7622037.1"/>
    </source>
</evidence>
<organism evidence="2 3">
    <name type="scientific">Roridomyces roridus</name>
    <dbReference type="NCBI Taxonomy" id="1738132"/>
    <lineage>
        <taxon>Eukaryota</taxon>
        <taxon>Fungi</taxon>
        <taxon>Dikarya</taxon>
        <taxon>Basidiomycota</taxon>
        <taxon>Agaricomycotina</taxon>
        <taxon>Agaricomycetes</taxon>
        <taxon>Agaricomycetidae</taxon>
        <taxon>Agaricales</taxon>
        <taxon>Marasmiineae</taxon>
        <taxon>Mycenaceae</taxon>
        <taxon>Roridomyces</taxon>
    </lineage>
</organism>
<feature type="signal peptide" evidence="1">
    <location>
        <begin position="1"/>
        <end position="22"/>
    </location>
</feature>
<feature type="chain" id="PRO_5042119725" description="Secreted protein" evidence="1">
    <location>
        <begin position="23"/>
        <end position="213"/>
    </location>
</feature>
<dbReference type="AlphaFoldDB" id="A0AAD7BI39"/>
<sequence>MQFNLNLRLLAALAVAIVAAQGAILERTPHCDCCPCECFRAVGEGIVPLDDGEVTIHTDDKEKANEAEAGSTSSEHCGSSMVRARIDRYHTKDTGLTAFIQSAIREYQTGSVAGIKSSSPSAANQNGREQKVHLLHRSKVPGLSSGKHSSLLRTNIGVLNSPTMTMTRKFVNTAWACDARLASSTSQDDSKPKNVPTERRSARIWFRVCGGWC</sequence>
<keyword evidence="3" id="KW-1185">Reference proteome</keyword>
<keyword evidence="1" id="KW-0732">Signal</keyword>
<gene>
    <name evidence="2" type="ORF">FB45DRAFT_1006111</name>
</gene>
<name>A0AAD7BI39_9AGAR</name>
<evidence type="ECO:0000313" key="3">
    <source>
        <dbReference type="Proteomes" id="UP001221142"/>
    </source>
</evidence>